<keyword evidence="3 5" id="KW-0456">Lyase</keyword>
<dbReference type="InterPro" id="IPR050251">
    <property type="entry name" value="HpcH-HpaI_aldolase"/>
</dbReference>
<feature type="domain" description="HpcH/HpaI aldolase/citrate lyase" evidence="4">
    <location>
        <begin position="26"/>
        <end position="195"/>
    </location>
</feature>
<dbReference type="InterPro" id="IPR015813">
    <property type="entry name" value="Pyrv/PenolPyrv_kinase-like_dom"/>
</dbReference>
<dbReference type="RefSeq" id="WP_183262672.1">
    <property type="nucleotide sequence ID" value="NZ_JACHOT010000002.1"/>
</dbReference>
<dbReference type="Proteomes" id="UP000539538">
    <property type="component" value="Unassembled WGS sequence"/>
</dbReference>
<dbReference type="Pfam" id="PF03328">
    <property type="entry name" value="HpcH_HpaI"/>
    <property type="match status" value="1"/>
</dbReference>
<gene>
    <name evidence="5" type="ORF">GGQ99_002375</name>
</gene>
<accession>A0ABR6L1J6</accession>
<proteinExistence type="inferred from homology"/>
<evidence type="ECO:0000256" key="2">
    <source>
        <dbReference type="ARBA" id="ARBA00022723"/>
    </source>
</evidence>
<reference evidence="5 6" key="1">
    <citation type="submission" date="2020-08" db="EMBL/GenBank/DDBJ databases">
        <title>Genomic Encyclopedia of Type Strains, Phase IV (KMG-IV): sequencing the most valuable type-strain genomes for metagenomic binning, comparative biology and taxonomic classification.</title>
        <authorList>
            <person name="Goeker M."/>
        </authorList>
    </citation>
    <scope>NUCLEOTIDE SEQUENCE [LARGE SCALE GENOMIC DNA]</scope>
    <source>
        <strain evidence="5 6">DSM 7050</strain>
    </source>
</reference>
<dbReference type="EC" id="4.1.2.52" evidence="5"/>
<dbReference type="SUPFAM" id="SSF51621">
    <property type="entry name" value="Phosphoenolpyruvate/pyruvate domain"/>
    <property type="match status" value="1"/>
</dbReference>
<evidence type="ECO:0000259" key="4">
    <source>
        <dbReference type="Pfam" id="PF03328"/>
    </source>
</evidence>
<dbReference type="Gene3D" id="3.20.20.60">
    <property type="entry name" value="Phosphoenolpyruvate-binding domains"/>
    <property type="match status" value="2"/>
</dbReference>
<dbReference type="InterPro" id="IPR005000">
    <property type="entry name" value="Aldolase/citrate-lyase_domain"/>
</dbReference>
<evidence type="ECO:0000256" key="1">
    <source>
        <dbReference type="ARBA" id="ARBA00005568"/>
    </source>
</evidence>
<keyword evidence="6" id="KW-1185">Reference proteome</keyword>
<dbReference type="PANTHER" id="PTHR30502">
    <property type="entry name" value="2-KETO-3-DEOXY-L-RHAMNONATE ALDOLASE"/>
    <property type="match status" value="1"/>
</dbReference>
<evidence type="ECO:0000256" key="3">
    <source>
        <dbReference type="ARBA" id="ARBA00023239"/>
    </source>
</evidence>
<evidence type="ECO:0000313" key="5">
    <source>
        <dbReference type="EMBL" id="MBB4650620.1"/>
    </source>
</evidence>
<dbReference type="InterPro" id="IPR040442">
    <property type="entry name" value="Pyrv_kinase-like_dom_sf"/>
</dbReference>
<protein>
    <submittedName>
        <fullName evidence="5">4-hydroxy-2-oxoheptanedioate aldolase</fullName>
        <ecNumber evidence="5">4.1.2.52</ecNumber>
    </submittedName>
</protein>
<keyword evidence="2" id="KW-0479">Metal-binding</keyword>
<comment type="caution">
    <text evidence="5">The sequence shown here is derived from an EMBL/GenBank/DDBJ whole genome shotgun (WGS) entry which is preliminary data.</text>
</comment>
<sequence length="239" mass="26087">MANRVRELIESGRVAIGAHAKVPATATVEIAAAAGLDFVRFDPYHWPYDHETLAAMTRAAVAKGITPWVRCSVDADTIRQMLELGIRGFTFPCVSTRAQAESIVAAVDQFVSASGVERREILVGCAIENKSGLESFEAILGLDGVDIMSTGPSDLAFALGETDNTKPIVQEAYARILETAIAANKHVYLSTRASRNEWGKARQWIAKGARVLIIEEEYRVLMKTLTNPHTWTPCEGITQ</sequence>
<organism evidence="5 6">
    <name type="scientific">Aminobacter niigataensis</name>
    <dbReference type="NCBI Taxonomy" id="83265"/>
    <lineage>
        <taxon>Bacteria</taxon>
        <taxon>Pseudomonadati</taxon>
        <taxon>Pseudomonadota</taxon>
        <taxon>Alphaproteobacteria</taxon>
        <taxon>Hyphomicrobiales</taxon>
        <taxon>Phyllobacteriaceae</taxon>
        <taxon>Aminobacter</taxon>
    </lineage>
</organism>
<evidence type="ECO:0000313" key="6">
    <source>
        <dbReference type="Proteomes" id="UP000539538"/>
    </source>
</evidence>
<name>A0ABR6L1J6_9HYPH</name>
<comment type="similarity">
    <text evidence="1">Belongs to the HpcH/HpaI aldolase family.</text>
</comment>
<dbReference type="GO" id="GO:0016829">
    <property type="term" value="F:lyase activity"/>
    <property type="evidence" value="ECO:0007669"/>
    <property type="project" value="UniProtKB-KW"/>
</dbReference>
<dbReference type="EMBL" id="JACHOT010000002">
    <property type="protein sequence ID" value="MBB4650620.1"/>
    <property type="molecule type" value="Genomic_DNA"/>
</dbReference>
<dbReference type="PANTHER" id="PTHR30502:SF0">
    <property type="entry name" value="PHOSPHOENOLPYRUVATE CARBOXYLASE FAMILY PROTEIN"/>
    <property type="match status" value="1"/>
</dbReference>